<reference evidence="1" key="1">
    <citation type="submission" date="2014-11" db="EMBL/GenBank/DDBJ databases">
        <authorList>
            <person name="Amaro Gonzalez C."/>
        </authorList>
    </citation>
    <scope>NUCLEOTIDE SEQUENCE</scope>
</reference>
<proteinExistence type="predicted"/>
<protein>
    <submittedName>
        <fullName evidence="1">Uncharacterized protein</fullName>
    </submittedName>
</protein>
<name>A0A0E9R089_ANGAN</name>
<dbReference type="EMBL" id="GBXM01086405">
    <property type="protein sequence ID" value="JAH22172.1"/>
    <property type="molecule type" value="Transcribed_RNA"/>
</dbReference>
<evidence type="ECO:0000313" key="1">
    <source>
        <dbReference type="EMBL" id="JAH22172.1"/>
    </source>
</evidence>
<dbReference type="AlphaFoldDB" id="A0A0E9R089"/>
<reference evidence="1" key="2">
    <citation type="journal article" date="2015" name="Fish Shellfish Immunol.">
        <title>Early steps in the European eel (Anguilla anguilla)-Vibrio vulnificus interaction in the gills: Role of the RtxA13 toxin.</title>
        <authorList>
            <person name="Callol A."/>
            <person name="Pajuelo D."/>
            <person name="Ebbesson L."/>
            <person name="Teles M."/>
            <person name="MacKenzie S."/>
            <person name="Amaro C."/>
        </authorList>
    </citation>
    <scope>NUCLEOTIDE SEQUENCE</scope>
</reference>
<organism evidence="1">
    <name type="scientific">Anguilla anguilla</name>
    <name type="common">European freshwater eel</name>
    <name type="synonym">Muraena anguilla</name>
    <dbReference type="NCBI Taxonomy" id="7936"/>
    <lineage>
        <taxon>Eukaryota</taxon>
        <taxon>Metazoa</taxon>
        <taxon>Chordata</taxon>
        <taxon>Craniata</taxon>
        <taxon>Vertebrata</taxon>
        <taxon>Euteleostomi</taxon>
        <taxon>Actinopterygii</taxon>
        <taxon>Neopterygii</taxon>
        <taxon>Teleostei</taxon>
        <taxon>Anguilliformes</taxon>
        <taxon>Anguillidae</taxon>
        <taxon>Anguilla</taxon>
    </lineage>
</organism>
<accession>A0A0E9R089</accession>
<sequence length="43" mass="5070">MRHKYEISYSIIALYLKEGEVRGKHPFMTLILITSVLKIAKYD</sequence>